<evidence type="ECO:0000259" key="7">
    <source>
        <dbReference type="PROSITE" id="PS51397"/>
    </source>
</evidence>
<organism evidence="8 9">
    <name type="scientific">Microbotryum saponariae</name>
    <dbReference type="NCBI Taxonomy" id="289078"/>
    <lineage>
        <taxon>Eukaryota</taxon>
        <taxon>Fungi</taxon>
        <taxon>Dikarya</taxon>
        <taxon>Basidiomycota</taxon>
        <taxon>Pucciniomycotina</taxon>
        <taxon>Microbotryomycetes</taxon>
        <taxon>Microbotryales</taxon>
        <taxon>Microbotryaceae</taxon>
        <taxon>Microbotryum</taxon>
    </lineage>
</organism>
<evidence type="ECO:0000256" key="5">
    <source>
        <dbReference type="SAM" id="MobiDB-lite"/>
    </source>
</evidence>
<gene>
    <name evidence="8" type="ORF">BZ3500_MVSOF-1268-A1-R1_CHR7-1G09287</name>
</gene>
<keyword evidence="2 4" id="KW-0863">Zinc-finger</keyword>
<evidence type="ECO:0000313" key="8">
    <source>
        <dbReference type="EMBL" id="SDA03161.1"/>
    </source>
</evidence>
<dbReference type="GO" id="GO:0008270">
    <property type="term" value="F:zinc ion binding"/>
    <property type="evidence" value="ECO:0007669"/>
    <property type="project" value="UniProtKB-KW"/>
</dbReference>
<dbReference type="InterPro" id="IPR036443">
    <property type="entry name" value="Znf_RanBP2_sf"/>
</dbReference>
<dbReference type="GO" id="GO:0005634">
    <property type="term" value="C:nucleus"/>
    <property type="evidence" value="ECO:0007669"/>
    <property type="project" value="TreeGrafter"/>
</dbReference>
<name>A0A2X0KXG6_9BASI</name>
<dbReference type="InterPro" id="IPR001876">
    <property type="entry name" value="Znf_RanBP2"/>
</dbReference>
<feature type="domain" description="RanBP2-type" evidence="6">
    <location>
        <begin position="358"/>
        <end position="387"/>
    </location>
</feature>
<dbReference type="Proteomes" id="UP000249723">
    <property type="component" value="Unassembled WGS sequence"/>
</dbReference>
<dbReference type="OrthoDB" id="261960at2759"/>
<dbReference type="InterPro" id="IPR053000">
    <property type="entry name" value="WSS1-like_metalloprotease"/>
</dbReference>
<dbReference type="PANTHER" id="PTHR46622">
    <property type="entry name" value="DNA-DEPENDENT METALLOPROTEASE WSS1"/>
    <property type="match status" value="1"/>
</dbReference>
<evidence type="ECO:0000259" key="6">
    <source>
        <dbReference type="PROSITE" id="PS50199"/>
    </source>
</evidence>
<dbReference type="EMBL" id="FMWP01000127">
    <property type="protein sequence ID" value="SDA03161.1"/>
    <property type="molecule type" value="Genomic_DNA"/>
</dbReference>
<dbReference type="PANTHER" id="PTHR46622:SF1">
    <property type="entry name" value="DNA-DEPENDENT METALLOPROTEASE WSS1"/>
    <property type="match status" value="1"/>
</dbReference>
<dbReference type="GO" id="GO:0008237">
    <property type="term" value="F:metallopeptidase activity"/>
    <property type="evidence" value="ECO:0007669"/>
    <property type="project" value="TreeGrafter"/>
</dbReference>
<dbReference type="Pfam" id="PF08325">
    <property type="entry name" value="WLM"/>
    <property type="match status" value="1"/>
</dbReference>
<protein>
    <submittedName>
        <fullName evidence="8">BZ3500_MvSof-1268-A1-R1_Chr7-1g09287 protein</fullName>
    </submittedName>
</protein>
<feature type="region of interest" description="Disordered" evidence="5">
    <location>
        <begin position="262"/>
        <end position="360"/>
    </location>
</feature>
<sequence>MNSTAGTVLEFTVLKSQPKADVSPRLRFAKAWLRRVIARAGEALTLLRKIHSLVKPIMKKHGWTLPKLVEFFPKQSNLLGVNYNGGEKICLRLRPANRPTSFYPLEDQLIGTMLHELTHNVHGPHDTKFFTFLDGLNKEFDALVSTGWSGEGFYGRGERVGVGGSHDVSMGEARELALKKAEERMRLGKLMGKGGRLGGDVGFTKGKTRGEILAEAAERRAQANKACGADHSGDHHLPPTIQAEIDQAEADGTVHVVDLTLDSDGEDEDISRVVGDLAPPKVKQESDPNPSSDGIEILSVAGPSKRQHPPPPNAAPAKKTRSSSSTPSTTSQQAPGSSSRPASRARTSSSVSLPSSLTSDSWTCPTCTYDNTLPFLTCEMCATERPHINKPTMLFCPHRVAREAGAPDPSILELDEGWICSTCTTMNQHAFWTCSSCGTVKKSSTRS</sequence>
<keyword evidence="9" id="KW-1185">Reference proteome</keyword>
<keyword evidence="3" id="KW-0862">Zinc</keyword>
<dbReference type="PROSITE" id="PS50199">
    <property type="entry name" value="ZF_RANBP2_2"/>
    <property type="match status" value="1"/>
</dbReference>
<dbReference type="Pfam" id="PF00641">
    <property type="entry name" value="Zn_ribbon_RanBP"/>
    <property type="match status" value="2"/>
</dbReference>
<dbReference type="SUPFAM" id="SSF90209">
    <property type="entry name" value="Ran binding protein zinc finger-like"/>
    <property type="match status" value="1"/>
</dbReference>
<dbReference type="STRING" id="289078.A0A2X0KXG6"/>
<dbReference type="PROSITE" id="PS01358">
    <property type="entry name" value="ZF_RANBP2_1"/>
    <property type="match status" value="2"/>
</dbReference>
<evidence type="ECO:0000256" key="1">
    <source>
        <dbReference type="ARBA" id="ARBA00022723"/>
    </source>
</evidence>
<evidence type="ECO:0000256" key="3">
    <source>
        <dbReference type="ARBA" id="ARBA00022833"/>
    </source>
</evidence>
<dbReference type="GO" id="GO:0006281">
    <property type="term" value="P:DNA repair"/>
    <property type="evidence" value="ECO:0007669"/>
    <property type="project" value="TreeGrafter"/>
</dbReference>
<accession>A0A2X0KXG6</accession>
<dbReference type="SMART" id="SM00547">
    <property type="entry name" value="ZnF_RBZ"/>
    <property type="match status" value="2"/>
</dbReference>
<reference evidence="9" key="1">
    <citation type="submission" date="2016-10" db="EMBL/GenBank/DDBJ databases">
        <authorList>
            <person name="Jeantristanb JTB J.-T."/>
            <person name="Ricardo R."/>
        </authorList>
    </citation>
    <scope>NUCLEOTIDE SEQUENCE [LARGE SCALE GENOMIC DNA]</scope>
</reference>
<dbReference type="Gene3D" id="2.30.30.380">
    <property type="entry name" value="Zn-finger domain of Sec23/24"/>
    <property type="match status" value="1"/>
</dbReference>
<feature type="domain" description="WLM" evidence="7">
    <location>
        <begin position="18"/>
        <end position="222"/>
    </location>
</feature>
<dbReference type="InterPro" id="IPR013536">
    <property type="entry name" value="WLM_dom"/>
</dbReference>
<proteinExistence type="predicted"/>
<feature type="compositionally biased region" description="Low complexity" evidence="5">
    <location>
        <begin position="322"/>
        <end position="360"/>
    </location>
</feature>
<dbReference type="AlphaFoldDB" id="A0A2X0KXG6"/>
<dbReference type="PROSITE" id="PS51397">
    <property type="entry name" value="WLM"/>
    <property type="match status" value="1"/>
</dbReference>
<evidence type="ECO:0000256" key="4">
    <source>
        <dbReference type="PROSITE-ProRule" id="PRU00322"/>
    </source>
</evidence>
<keyword evidence="1" id="KW-0479">Metal-binding</keyword>
<evidence type="ECO:0000313" key="9">
    <source>
        <dbReference type="Proteomes" id="UP000249723"/>
    </source>
</evidence>
<evidence type="ECO:0000256" key="2">
    <source>
        <dbReference type="ARBA" id="ARBA00022771"/>
    </source>
</evidence>